<organism evidence="1 2">
    <name type="scientific">Dioscorea alata</name>
    <name type="common">Purple yam</name>
    <dbReference type="NCBI Taxonomy" id="55571"/>
    <lineage>
        <taxon>Eukaryota</taxon>
        <taxon>Viridiplantae</taxon>
        <taxon>Streptophyta</taxon>
        <taxon>Embryophyta</taxon>
        <taxon>Tracheophyta</taxon>
        <taxon>Spermatophyta</taxon>
        <taxon>Magnoliopsida</taxon>
        <taxon>Liliopsida</taxon>
        <taxon>Dioscoreales</taxon>
        <taxon>Dioscoreaceae</taxon>
        <taxon>Dioscorea</taxon>
    </lineage>
</organism>
<proteinExistence type="predicted"/>
<sequence>MEESNLSIGNGGGGGEEEEIETLRFLDSLDGYVTLLHSLSSTLRQGWLELASARHSMGSSRVSSALLDLKVQSASTTCGVTDSVDGSPSGPHYTLLKWVSSKEGKCYSGEEGSTQLQKESSSSQLRRRGLSHISEGNEEASSAASDSHPTVDNIIQKQRTKSLSVFGALVSPKLRAAQGSFETALETIVELANLRSAVLSAHSRLQEDSADVVGTS</sequence>
<reference evidence="2" key="1">
    <citation type="journal article" date="2022" name="Nat. Commun.">
        <title>Chromosome evolution and the genetic basis of agronomically important traits in greater yam.</title>
        <authorList>
            <person name="Bredeson J.V."/>
            <person name="Lyons J.B."/>
            <person name="Oniyinde I.O."/>
            <person name="Okereke N.R."/>
            <person name="Kolade O."/>
            <person name="Nnabue I."/>
            <person name="Nwadili C.O."/>
            <person name="Hribova E."/>
            <person name="Parker M."/>
            <person name="Nwogha J."/>
            <person name="Shu S."/>
            <person name="Carlson J."/>
            <person name="Kariba R."/>
            <person name="Muthemba S."/>
            <person name="Knop K."/>
            <person name="Barton G.J."/>
            <person name="Sherwood A.V."/>
            <person name="Lopez-Montes A."/>
            <person name="Asiedu R."/>
            <person name="Jamnadass R."/>
            <person name="Muchugi A."/>
            <person name="Goodstein D."/>
            <person name="Egesi C.N."/>
            <person name="Featherston J."/>
            <person name="Asfaw A."/>
            <person name="Simpson G.G."/>
            <person name="Dolezel J."/>
            <person name="Hendre P.S."/>
            <person name="Van Deynze A."/>
            <person name="Kumar P.L."/>
            <person name="Obidiegwu J.E."/>
            <person name="Bhattacharjee R."/>
            <person name="Rokhsar D.S."/>
        </authorList>
    </citation>
    <scope>NUCLEOTIDE SEQUENCE [LARGE SCALE GENOMIC DNA]</scope>
    <source>
        <strain evidence="2">cv. TDa95/00328</strain>
    </source>
</reference>
<keyword evidence="2" id="KW-1185">Reference proteome</keyword>
<name>A0ACB7WS74_DIOAL</name>
<dbReference type="EMBL" id="CM037012">
    <property type="protein sequence ID" value="KAH7690980.1"/>
    <property type="molecule type" value="Genomic_DNA"/>
</dbReference>
<gene>
    <name evidence="1" type="ORF">IHE45_02G086500</name>
</gene>
<comment type="caution">
    <text evidence="1">The sequence shown here is derived from an EMBL/GenBank/DDBJ whole genome shotgun (WGS) entry which is preliminary data.</text>
</comment>
<protein>
    <submittedName>
        <fullName evidence="1">Uncharacterized protein</fullName>
    </submittedName>
</protein>
<accession>A0ACB7WS74</accession>
<dbReference type="Proteomes" id="UP000827976">
    <property type="component" value="Chromosome 2"/>
</dbReference>
<evidence type="ECO:0000313" key="2">
    <source>
        <dbReference type="Proteomes" id="UP000827976"/>
    </source>
</evidence>
<evidence type="ECO:0000313" key="1">
    <source>
        <dbReference type="EMBL" id="KAH7690980.1"/>
    </source>
</evidence>